<evidence type="ECO:0000256" key="5">
    <source>
        <dbReference type="ARBA" id="ARBA00022989"/>
    </source>
</evidence>
<proteinExistence type="inferred from homology"/>
<comment type="similarity">
    <text evidence="2">Belongs to the universal stress protein A family.</text>
</comment>
<dbReference type="GO" id="GO:1902600">
    <property type="term" value="P:proton transmembrane transport"/>
    <property type="evidence" value="ECO:0007669"/>
    <property type="project" value="InterPro"/>
</dbReference>
<feature type="transmembrane region" description="Helical" evidence="8">
    <location>
        <begin position="395"/>
        <end position="415"/>
    </location>
</feature>
<feature type="transmembrane region" description="Helical" evidence="8">
    <location>
        <begin position="178"/>
        <end position="204"/>
    </location>
</feature>
<keyword evidence="5 8" id="KW-1133">Transmembrane helix</keyword>
<dbReference type="InterPro" id="IPR006015">
    <property type="entry name" value="Universal_stress_UspA"/>
</dbReference>
<evidence type="ECO:0000256" key="3">
    <source>
        <dbReference type="ARBA" id="ARBA00022448"/>
    </source>
</evidence>
<dbReference type="Pfam" id="PF00582">
    <property type="entry name" value="Usp"/>
    <property type="match status" value="2"/>
</dbReference>
<evidence type="ECO:0000256" key="4">
    <source>
        <dbReference type="ARBA" id="ARBA00022692"/>
    </source>
</evidence>
<protein>
    <submittedName>
        <fullName evidence="11">Sodium:proton antiporter</fullName>
    </submittedName>
</protein>
<feature type="transmembrane region" description="Helical" evidence="8">
    <location>
        <begin position="250"/>
        <end position="283"/>
    </location>
</feature>
<evidence type="ECO:0000256" key="6">
    <source>
        <dbReference type="ARBA" id="ARBA00023065"/>
    </source>
</evidence>
<feature type="transmembrane region" description="Helical" evidence="8">
    <location>
        <begin position="303"/>
        <end position="323"/>
    </location>
</feature>
<organism evidence="11">
    <name type="scientific">Rhodothermus marinus</name>
    <name type="common">Rhodothermus obamensis</name>
    <dbReference type="NCBI Taxonomy" id="29549"/>
    <lineage>
        <taxon>Bacteria</taxon>
        <taxon>Pseudomonadati</taxon>
        <taxon>Rhodothermota</taxon>
        <taxon>Rhodothermia</taxon>
        <taxon>Rhodothermales</taxon>
        <taxon>Rhodothermaceae</taxon>
        <taxon>Rhodothermus</taxon>
    </lineage>
</organism>
<dbReference type="InterPro" id="IPR038770">
    <property type="entry name" value="Na+/solute_symporter_sf"/>
</dbReference>
<evidence type="ECO:0000313" key="11">
    <source>
        <dbReference type="EMBL" id="HER95905.1"/>
    </source>
</evidence>
<keyword evidence="3" id="KW-0813">Transport</keyword>
<dbReference type="CDD" id="cd00293">
    <property type="entry name" value="USP-like"/>
    <property type="match status" value="1"/>
</dbReference>
<feature type="transmembrane region" description="Helical" evidence="8">
    <location>
        <begin position="143"/>
        <end position="166"/>
    </location>
</feature>
<dbReference type="SUPFAM" id="SSF52402">
    <property type="entry name" value="Adenine nucleotide alpha hydrolases-like"/>
    <property type="match status" value="2"/>
</dbReference>
<dbReference type="Pfam" id="PF00999">
    <property type="entry name" value="Na_H_Exchanger"/>
    <property type="match status" value="1"/>
</dbReference>
<dbReference type="InterPro" id="IPR014729">
    <property type="entry name" value="Rossmann-like_a/b/a_fold"/>
</dbReference>
<evidence type="ECO:0000256" key="2">
    <source>
        <dbReference type="ARBA" id="ARBA00008791"/>
    </source>
</evidence>
<dbReference type="PRINTS" id="PR01438">
    <property type="entry name" value="UNVRSLSTRESS"/>
</dbReference>
<comment type="subcellular location">
    <subcellularLocation>
        <location evidence="1">Membrane</location>
        <topology evidence="1">Multi-pass membrane protein</topology>
    </subcellularLocation>
</comment>
<dbReference type="AlphaFoldDB" id="A0A7V2B0C8"/>
<evidence type="ECO:0000259" key="9">
    <source>
        <dbReference type="Pfam" id="PF00582"/>
    </source>
</evidence>
<feature type="domain" description="UspA" evidence="9">
    <location>
        <begin position="496"/>
        <end position="566"/>
    </location>
</feature>
<dbReference type="PANTHER" id="PTHR32468:SF0">
    <property type="entry name" value="K(+)_H(+) ANTIPORTER 1"/>
    <property type="match status" value="1"/>
</dbReference>
<keyword evidence="4 8" id="KW-0812">Transmembrane</keyword>
<dbReference type="PANTHER" id="PTHR32468">
    <property type="entry name" value="CATION/H + ANTIPORTER"/>
    <property type="match status" value="1"/>
</dbReference>
<feature type="domain" description="Cation/H+ exchanger transmembrane" evidence="10">
    <location>
        <begin position="26"/>
        <end position="415"/>
    </location>
</feature>
<evidence type="ECO:0000259" key="10">
    <source>
        <dbReference type="Pfam" id="PF00999"/>
    </source>
</evidence>
<name>A0A7V2B0C8_RHOMR</name>
<feature type="transmembrane region" description="Helical" evidence="8">
    <location>
        <begin position="330"/>
        <end position="350"/>
    </location>
</feature>
<dbReference type="Gene3D" id="1.20.1530.20">
    <property type="match status" value="1"/>
</dbReference>
<keyword evidence="7 8" id="KW-0472">Membrane</keyword>
<dbReference type="EMBL" id="DSGB01000004">
    <property type="protein sequence ID" value="HER95905.1"/>
    <property type="molecule type" value="Genomic_DNA"/>
</dbReference>
<dbReference type="Gene3D" id="3.40.50.620">
    <property type="entry name" value="HUPs"/>
    <property type="match status" value="2"/>
</dbReference>
<feature type="transmembrane region" description="Helical" evidence="8">
    <location>
        <begin position="210"/>
        <end position="229"/>
    </location>
</feature>
<evidence type="ECO:0000256" key="7">
    <source>
        <dbReference type="ARBA" id="ARBA00023136"/>
    </source>
</evidence>
<feature type="transmembrane region" description="Helical" evidence="8">
    <location>
        <begin position="41"/>
        <end position="64"/>
    </location>
</feature>
<feature type="transmembrane region" description="Helical" evidence="8">
    <location>
        <begin position="76"/>
        <end position="97"/>
    </location>
</feature>
<accession>A0A7V2B0C8</accession>
<evidence type="ECO:0000256" key="8">
    <source>
        <dbReference type="SAM" id="Phobius"/>
    </source>
</evidence>
<feature type="domain" description="UspA" evidence="9">
    <location>
        <begin position="577"/>
        <end position="711"/>
    </location>
</feature>
<dbReference type="InterPro" id="IPR006016">
    <property type="entry name" value="UspA"/>
</dbReference>
<feature type="transmembrane region" description="Helical" evidence="8">
    <location>
        <begin position="12"/>
        <end position="29"/>
    </location>
</feature>
<sequence length="714" mass="78274">METFTAAAHHDVLLLLVQIAVLLLTARGLGEVAQRLNQPSVVGEILAGILLGPSLLSSLFPALGSWIMPQTPVQGYLLEVVSLLGVMFLLLITGLETDLALIRRQARTAVGASLGGILVPFISGFVLGYYLPDVLLVRTEQRLIFALFLATAMSISAIPVIAKVLIDMKLMRRDVGQTILAAGMVDDAMGWILLSIVAGLAAGAQVSVESVLWAVAKVALFIAFSFTFGRWLVKRSLDFVQDEVRSRDRLLTLVIVLTFVWGSITQALNLEAVLGAFFMGILFGQMPRLPNDVVHKLESMTMGIFAPIFFAVAGLKVHVLNLFTPQLMAIALLVILVATFGKFVGAYVGVRFMGRRDPWTALSLGAGMNARGAMEIIVATIGLQLGILSQEMFSIIVLMAMVTSLMAPPILRWTLSRITPEPQELERLRQEELFKDSVVAQIHRVLVPVRRRDEPDAMYHIKTYLLDKLNRHAPLSVTLFNVCDRHEHALSMAFLDQLAKELKAKEVTKKVVEARAPVQAILDEALKDYHLIVLGATEEADRQGALFHPIIDEMVRLAPCPTLVVKGGNKASHWLPKRLMVPTNGSVASQHAAEIAYLLADEPSHEVLLLSVMQRPSPENLLEAALLEREREVRRQILDELVARAVARGVRARSLIETGAEVETVIVDVARREGVDLILLGTDVRPGSDRLFLGPRVERILNSAPCPVVVFNAS</sequence>
<reference evidence="11" key="1">
    <citation type="journal article" date="2020" name="mSystems">
        <title>Genome- and Community-Level Interaction Insights into Carbon Utilization and Element Cycling Functions of Hydrothermarchaeota in Hydrothermal Sediment.</title>
        <authorList>
            <person name="Zhou Z."/>
            <person name="Liu Y."/>
            <person name="Xu W."/>
            <person name="Pan J."/>
            <person name="Luo Z.H."/>
            <person name="Li M."/>
        </authorList>
    </citation>
    <scope>NUCLEOTIDE SEQUENCE [LARGE SCALE GENOMIC DNA]</scope>
    <source>
        <strain evidence="11">SpSt-143</strain>
    </source>
</reference>
<dbReference type="GO" id="GO:0015297">
    <property type="term" value="F:antiporter activity"/>
    <property type="evidence" value="ECO:0007669"/>
    <property type="project" value="InterPro"/>
</dbReference>
<gene>
    <name evidence="11" type="ORF">ENO59_05240</name>
</gene>
<dbReference type="InterPro" id="IPR050794">
    <property type="entry name" value="CPA2_transporter"/>
</dbReference>
<comment type="caution">
    <text evidence="11">The sequence shown here is derived from an EMBL/GenBank/DDBJ whole genome shotgun (WGS) entry which is preliminary data.</text>
</comment>
<feature type="transmembrane region" description="Helical" evidence="8">
    <location>
        <begin position="109"/>
        <end position="131"/>
    </location>
</feature>
<feature type="transmembrane region" description="Helical" evidence="8">
    <location>
        <begin position="370"/>
        <end position="388"/>
    </location>
</feature>
<dbReference type="GO" id="GO:0016020">
    <property type="term" value="C:membrane"/>
    <property type="evidence" value="ECO:0007669"/>
    <property type="project" value="UniProtKB-SubCell"/>
</dbReference>
<dbReference type="InterPro" id="IPR006153">
    <property type="entry name" value="Cation/H_exchanger_TM"/>
</dbReference>
<evidence type="ECO:0000256" key="1">
    <source>
        <dbReference type="ARBA" id="ARBA00004141"/>
    </source>
</evidence>
<keyword evidence="6" id="KW-0406">Ion transport</keyword>